<dbReference type="PANTHER" id="PTHR45856">
    <property type="entry name" value="ALPHA/BETA-HYDROLASES SUPERFAMILY PROTEIN"/>
    <property type="match status" value="1"/>
</dbReference>
<dbReference type="AlphaFoldDB" id="A0A9J7KZ50"/>
<feature type="domain" description="Fungal lipase-type" evidence="2">
    <location>
        <begin position="207"/>
        <end position="344"/>
    </location>
</feature>
<dbReference type="GeneID" id="118413740"/>
<dbReference type="RefSeq" id="XP_035673162.1">
    <property type="nucleotide sequence ID" value="XM_035817269.1"/>
</dbReference>
<dbReference type="InterPro" id="IPR029058">
    <property type="entry name" value="AB_hydrolase_fold"/>
</dbReference>
<reference evidence="4" key="2">
    <citation type="submission" date="2025-08" db="UniProtKB">
        <authorList>
            <consortium name="RefSeq"/>
        </authorList>
    </citation>
    <scope>IDENTIFICATION</scope>
    <source>
        <strain evidence="4">S238N-H82</strain>
        <tissue evidence="4">Testes</tissue>
    </source>
</reference>
<gene>
    <name evidence="4" type="primary">LOC118413740</name>
</gene>
<proteinExistence type="predicted"/>
<dbReference type="Proteomes" id="UP000001554">
    <property type="component" value="Chromosome 4"/>
</dbReference>
<evidence type="ECO:0000259" key="2">
    <source>
        <dbReference type="Pfam" id="PF01764"/>
    </source>
</evidence>
<dbReference type="OMA" id="EEDFQCH"/>
<dbReference type="InterPro" id="IPR002921">
    <property type="entry name" value="Fungal_lipase-type"/>
</dbReference>
<protein>
    <submittedName>
        <fullName evidence="4">Uncharacterized protein LOC118413740</fullName>
    </submittedName>
</protein>
<organism evidence="3 4">
    <name type="scientific">Branchiostoma floridae</name>
    <name type="common">Florida lancelet</name>
    <name type="synonym">Amphioxus</name>
    <dbReference type="NCBI Taxonomy" id="7739"/>
    <lineage>
        <taxon>Eukaryota</taxon>
        <taxon>Metazoa</taxon>
        <taxon>Chordata</taxon>
        <taxon>Cephalochordata</taxon>
        <taxon>Leptocardii</taxon>
        <taxon>Amphioxiformes</taxon>
        <taxon>Branchiostomatidae</taxon>
        <taxon>Branchiostoma</taxon>
    </lineage>
</organism>
<dbReference type="Gene3D" id="3.40.50.1820">
    <property type="entry name" value="alpha/beta hydrolase"/>
    <property type="match status" value="1"/>
</dbReference>
<evidence type="ECO:0000313" key="4">
    <source>
        <dbReference type="RefSeq" id="XP_035673162.1"/>
    </source>
</evidence>
<dbReference type="GO" id="GO:0006629">
    <property type="term" value="P:lipid metabolic process"/>
    <property type="evidence" value="ECO:0007669"/>
    <property type="project" value="InterPro"/>
</dbReference>
<dbReference type="OrthoDB" id="438440at2759"/>
<dbReference type="CDD" id="cd00519">
    <property type="entry name" value="Lipase_3"/>
    <property type="match status" value="1"/>
</dbReference>
<dbReference type="PANTHER" id="PTHR45856:SF11">
    <property type="entry name" value="FUNGAL LIPASE-LIKE DOMAIN-CONTAINING PROTEIN"/>
    <property type="match status" value="1"/>
</dbReference>
<accession>A0A9J7KZ50</accession>
<sequence length="665" mass="72723">MAGTGSAPYPDGKVRRSRAKANNMGTCASVTAGQALPLADRPKVYQEGEATAVFVRPSPSQTTTAKKITLELKDATPQNLRKVFKLDFYPEVLTNKATNVTKVHQGPPSDSFRNLEANAEYEVEGQEEDEDLYSMETTQRPTMSSGDVQRALLCCQAVYLSDIPETDAVRHFFTTEGKLHDFVRVSVSRYGPVRYLLAETQDKEEVFVAFKGTSDFNDVMCDLSFWQEGAGQSGDSHNTGVGGKYHTGFMHLAFLFPANRILEEYSNSRIVVCGHSLGGAVAHIVALNMMVHLRSQGQPVDNVKSIAFGAPYFGNDGAQQFAEKHNLSPRLLTIVNEKDPVPYILRLAETVQCTGLTLLQKVRDFSSKARPIALSMLGILSTSGVLGPCALIAGATVLSQMPAKLDEYGKLLQRWGVSARDLDSLYVPLGWYLYISCSTTKAGGGAVWRRSLLTHPAAIQYAAPDIAAWKEEDFQCHRVSNYRTTFFEIARKTTYRDDDVNTRSADVTITDAIFPISIGSVCLYTIEGAEDDTRKTTKRACQVVIDGDNLDFLARDKPISGLPVLEGTFAVLFMSRRKVALQCELQTGSVPGETTILVRTHFQEVTVPKESVNMKRVAELPFKAKDALAVEMRAAGQSMLSQVVTTDSDTASSLVGGATKLLGLT</sequence>
<reference evidence="3" key="1">
    <citation type="journal article" date="2020" name="Nat. Ecol. Evol.">
        <title>Deeply conserved synteny resolves early events in vertebrate evolution.</title>
        <authorList>
            <person name="Simakov O."/>
            <person name="Marletaz F."/>
            <person name="Yue J.X."/>
            <person name="O'Connell B."/>
            <person name="Jenkins J."/>
            <person name="Brandt A."/>
            <person name="Calef R."/>
            <person name="Tung C.H."/>
            <person name="Huang T.K."/>
            <person name="Schmutz J."/>
            <person name="Satoh N."/>
            <person name="Yu J.K."/>
            <person name="Putnam N.H."/>
            <person name="Green R.E."/>
            <person name="Rokhsar D.S."/>
        </authorList>
    </citation>
    <scope>NUCLEOTIDE SEQUENCE [LARGE SCALE GENOMIC DNA]</scope>
    <source>
        <strain evidence="3">S238N-H82</strain>
    </source>
</reference>
<name>A0A9J7KZ50_BRAFL</name>
<dbReference type="SUPFAM" id="SSF53474">
    <property type="entry name" value="alpha/beta-Hydrolases"/>
    <property type="match status" value="1"/>
</dbReference>
<dbReference type="InterPro" id="IPR051218">
    <property type="entry name" value="Sec_MonoDiacylglyc_Lipase"/>
</dbReference>
<keyword evidence="3" id="KW-1185">Reference proteome</keyword>
<evidence type="ECO:0000313" key="3">
    <source>
        <dbReference type="Proteomes" id="UP000001554"/>
    </source>
</evidence>
<feature type="region of interest" description="Disordered" evidence="1">
    <location>
        <begin position="1"/>
        <end position="21"/>
    </location>
</feature>
<dbReference type="KEGG" id="bfo:118413740"/>
<evidence type="ECO:0000256" key="1">
    <source>
        <dbReference type="SAM" id="MobiDB-lite"/>
    </source>
</evidence>
<dbReference type="Pfam" id="PF01764">
    <property type="entry name" value="Lipase_3"/>
    <property type="match status" value="1"/>
</dbReference>